<evidence type="ECO:0000313" key="11">
    <source>
        <dbReference type="Proteomes" id="UP000320300"/>
    </source>
</evidence>
<evidence type="ECO:0000256" key="7">
    <source>
        <dbReference type="PROSITE-ProRule" id="PRU01360"/>
    </source>
</evidence>
<evidence type="ECO:0000256" key="4">
    <source>
        <dbReference type="ARBA" id="ARBA00022692"/>
    </source>
</evidence>
<dbReference type="AlphaFoldDB" id="A0A521BEG6"/>
<protein>
    <submittedName>
        <fullName evidence="10">TonB-linked outer membrane protein, SusC/RagA family</fullName>
    </submittedName>
</protein>
<dbReference type="Gene3D" id="2.170.130.10">
    <property type="entry name" value="TonB-dependent receptor, plug domain"/>
    <property type="match status" value="1"/>
</dbReference>
<evidence type="ECO:0000256" key="2">
    <source>
        <dbReference type="ARBA" id="ARBA00022448"/>
    </source>
</evidence>
<dbReference type="SUPFAM" id="SSF49464">
    <property type="entry name" value="Carboxypeptidase regulatory domain-like"/>
    <property type="match status" value="1"/>
</dbReference>
<keyword evidence="6 7" id="KW-0998">Cell outer membrane</keyword>
<dbReference type="RefSeq" id="WP_142526927.1">
    <property type="nucleotide sequence ID" value="NZ_CBCSJO010000003.1"/>
</dbReference>
<organism evidence="10 11">
    <name type="scientific">Pedobacter westerhofensis</name>
    <dbReference type="NCBI Taxonomy" id="425512"/>
    <lineage>
        <taxon>Bacteria</taxon>
        <taxon>Pseudomonadati</taxon>
        <taxon>Bacteroidota</taxon>
        <taxon>Sphingobacteriia</taxon>
        <taxon>Sphingobacteriales</taxon>
        <taxon>Sphingobacteriaceae</taxon>
        <taxon>Pedobacter</taxon>
    </lineage>
</organism>
<dbReference type="InterPro" id="IPR039426">
    <property type="entry name" value="TonB-dep_rcpt-like"/>
</dbReference>
<dbReference type="SUPFAM" id="SSF56935">
    <property type="entry name" value="Porins"/>
    <property type="match status" value="1"/>
</dbReference>
<accession>A0A521BEG6</accession>
<dbReference type="Proteomes" id="UP000320300">
    <property type="component" value="Unassembled WGS sequence"/>
</dbReference>
<evidence type="ECO:0000313" key="10">
    <source>
        <dbReference type="EMBL" id="SMO45508.1"/>
    </source>
</evidence>
<dbReference type="PROSITE" id="PS52016">
    <property type="entry name" value="TONB_DEPENDENT_REC_3"/>
    <property type="match status" value="1"/>
</dbReference>
<dbReference type="Gene3D" id="2.40.170.20">
    <property type="entry name" value="TonB-dependent receptor, beta-barrel domain"/>
    <property type="match status" value="1"/>
</dbReference>
<dbReference type="Pfam" id="PF13715">
    <property type="entry name" value="CarbopepD_reg_2"/>
    <property type="match status" value="1"/>
</dbReference>
<keyword evidence="8" id="KW-1133">Transmembrane helix</keyword>
<feature type="domain" description="TonB-dependent receptor plug" evidence="9">
    <location>
        <begin position="145"/>
        <end position="268"/>
    </location>
</feature>
<dbReference type="InterPro" id="IPR023996">
    <property type="entry name" value="TonB-dep_OMP_SusC/RagA"/>
</dbReference>
<dbReference type="OrthoDB" id="9768177at2"/>
<keyword evidence="5 7" id="KW-0472">Membrane</keyword>
<evidence type="ECO:0000256" key="6">
    <source>
        <dbReference type="ARBA" id="ARBA00023237"/>
    </source>
</evidence>
<dbReference type="Pfam" id="PF07715">
    <property type="entry name" value="Plug"/>
    <property type="match status" value="1"/>
</dbReference>
<evidence type="ECO:0000259" key="9">
    <source>
        <dbReference type="Pfam" id="PF07715"/>
    </source>
</evidence>
<dbReference type="NCBIfam" id="TIGR04056">
    <property type="entry name" value="OMP_RagA_SusC"/>
    <property type="match status" value="1"/>
</dbReference>
<evidence type="ECO:0000256" key="1">
    <source>
        <dbReference type="ARBA" id="ARBA00004571"/>
    </source>
</evidence>
<keyword evidence="2 7" id="KW-0813">Transport</keyword>
<dbReference type="InterPro" id="IPR008969">
    <property type="entry name" value="CarboxyPept-like_regulatory"/>
</dbReference>
<dbReference type="InterPro" id="IPR023997">
    <property type="entry name" value="TonB-dep_OMP_SusC/RagA_CS"/>
</dbReference>
<keyword evidence="3 7" id="KW-1134">Transmembrane beta strand</keyword>
<comment type="subcellular location">
    <subcellularLocation>
        <location evidence="1 7">Cell outer membrane</location>
        <topology evidence="1 7">Multi-pass membrane protein</topology>
    </subcellularLocation>
</comment>
<name>A0A521BEG6_9SPHI</name>
<feature type="transmembrane region" description="Helical" evidence="8">
    <location>
        <begin position="27"/>
        <end position="44"/>
    </location>
</feature>
<reference evidence="10 11" key="1">
    <citation type="submission" date="2017-05" db="EMBL/GenBank/DDBJ databases">
        <authorList>
            <person name="Varghese N."/>
            <person name="Submissions S."/>
        </authorList>
    </citation>
    <scope>NUCLEOTIDE SEQUENCE [LARGE SCALE GENOMIC DNA]</scope>
    <source>
        <strain evidence="10 11">DSM 19036</strain>
    </source>
</reference>
<dbReference type="EMBL" id="FXTN01000002">
    <property type="protein sequence ID" value="SMO45508.1"/>
    <property type="molecule type" value="Genomic_DNA"/>
</dbReference>
<dbReference type="GO" id="GO:0009279">
    <property type="term" value="C:cell outer membrane"/>
    <property type="evidence" value="ECO:0007669"/>
    <property type="project" value="UniProtKB-SubCell"/>
</dbReference>
<keyword evidence="4 7" id="KW-0812">Transmembrane</keyword>
<keyword evidence="11" id="KW-1185">Reference proteome</keyword>
<evidence type="ECO:0000256" key="8">
    <source>
        <dbReference type="SAM" id="Phobius"/>
    </source>
</evidence>
<evidence type="ECO:0000256" key="3">
    <source>
        <dbReference type="ARBA" id="ARBA00022452"/>
    </source>
</evidence>
<dbReference type="NCBIfam" id="TIGR04057">
    <property type="entry name" value="SusC_RagA_signa"/>
    <property type="match status" value="1"/>
</dbReference>
<dbReference type="InterPro" id="IPR036942">
    <property type="entry name" value="Beta-barrel_TonB_sf"/>
</dbReference>
<gene>
    <name evidence="10" type="ORF">SAMN06265348_102247</name>
</gene>
<comment type="similarity">
    <text evidence="7">Belongs to the TonB-dependent receptor family.</text>
</comment>
<dbReference type="InterPro" id="IPR037066">
    <property type="entry name" value="Plug_dom_sf"/>
</dbReference>
<sequence length="1046" mass="112665">MTNIQNAGWLSSPHVQYIDKKKPLRQHVLNVLLLLFIIPFAAGAQQTQPLINSSLKGTVIDAKTKETLIGAIVHIQGTTHEVSTDKSGSFSFVTGQKFPYTLTVSFIGYEKATVVVDQSPVVISLKESFNQLNDVIVVGYGTQKKADLTGAIASISESEFKKTPVTSLDNGLRGRASGVQVTSTSNQPGGGTSIRIRGSNSVNTGSEPLYVIDGFPIYNDNNSFSSGVISGPKTNALALINPNDIVSIEVLKDASATAIYGSRGANGVVLVTSKKGQAGADKIEFNSYVGIQKVAKTIPVLNATDFAKLVNEANGSKIYTDQQIASFGEGINWQNEIFRDAPVQNYQLGVSGGDQKTKYAVSLNYFDQEGVVIHSGFKRYSARFNFEKKLTDQLTFGSTVTSSRTGGNQVLSATSGGEGTIGVVAAALAFSPILPVRNASGAYTLENDRGIPMGNPVATANEITNESFTNRTLANVFAELKLVKGLALRSSVGADLLNNKEKYYAPRTVLAGYTVQGLGRVGSLNSNSWLNENTLSYTNTLGKHSLNALAGFTIQKNKSESIISSASGFVNDNLKADNLGSGAVINSPVTAVNSFSLMSYLGRVNYAYANKYLLTLTARVDGSSKFGANNKYGFFPSGSLAWKLSEEDFIKQLDVFSALKLRGSYGKTGNQEIASYQSLAGLTSFSYIIGDKVVKGFAPGNIPNPDLKWESTAQTDIGLDAGFFNNRLNVTVDAYYKKTTNMLLFINVPWSTGFSSALQNIGSLENKGLELSLNANILDKGLKWNANFNISWNKNKVLDLGSVSQILTGEINGYLKISDPIVIQPGQPLGSFYGYVSEGIFQNTAEVAASAQKTAVPGDRRYADLNGDGKIDASDRKFIGNAQPKFFGGMSHDFAYKSFDLGFSVNWVYGNEILNSTRAELDLPTGQKNSSQRVLNRWTATNPSNTIQRASLNRAFLFSDALLEDGSYLRLNTVTLGYHLPAKVVKALRISNLKVYASALNLLTITHYTGYDPESNQSGQNNILRGIDSDSYPNARTFLLGLNVGF</sequence>
<dbReference type="InterPro" id="IPR012910">
    <property type="entry name" value="Plug_dom"/>
</dbReference>
<evidence type="ECO:0000256" key="5">
    <source>
        <dbReference type="ARBA" id="ARBA00023136"/>
    </source>
</evidence>
<dbReference type="Gene3D" id="2.60.40.1120">
    <property type="entry name" value="Carboxypeptidase-like, regulatory domain"/>
    <property type="match status" value="1"/>
</dbReference>
<proteinExistence type="inferred from homology"/>